<sequence>MYNGSSNEGLKLLQRKEVSSTIDSTSFPGAASLGDVDLVKRLIKSGRNVNARDSDGSISLHLAISSGKDNKIVAQIVKQLIKAGASVNARNKRGYTPLHVATIYSDTESVYQLLEAGADADAEIDAEGVTCLRIVYTSMPSMEVGEILFMLSRAGASGERGNVRGPNRISHLRRAILAGRINEVRKLIRDGADVNAINWHGKTNLHTAVETDKNDEIITRIIKILLEAGAFPNFYDFDQRHTPLHAATIFGSVKRVELLINAGANLEAMTINCFTSLHLAISSEKCDNENFDLIQFLVKSGASLDQPSGKGFNALQTAISVEKVNVVEYLIQAGADVNKVHHTSATCLHTAIEMDINDEARTKIISLLLNSGITLKTVNVWKGSPLYNAVKLGRVKAVELLIKAGADVHEKFSKKEETCLHAIVKFWSGKNDEDRLTIIRLLVDAGASMDSSNSEKLTPLHCAIDSGNVKIVEMLIQAGANINTVTPLGQTSLHRAILAQISEENRSKIVSLLLKSGASPDAPSDKGQSSFALSILQCRVPVVQQLIKAGADVNLADSQGRISLHLVAQLKNNSENVSKIFNILLESGASLSKCNNHGRTPLHFAVCLSDSKGVERFIEAGADVNATDKLGQTSLHLTIRSDDKNDTESLAIAKLLVKAGVSIDCLDDKGNTPLHVAVITGKVQTTKWLIEVHLVDVNAADSKGLTSLHLLSTVSRLTNDHTKIIKLLLSAGASLDSRNKEQFFNPLHCAVTAGNTKLVEILIKIGADVNAASKNLRTSLHLALCLSRKNESSHQIIQLLLNSKASIHVRSKAGLTALIYAVSFGDAKLLEQLLKAGGDAKVITTGKKQTCLHFVFSTDEDADRAKIISILLKAGTPLDGRDGINNQIPLHYAVTAGDVRSVEQLIRAGADIHTVDKNGMTCLHLAFRPVKKELEDRIHGIVRLLLKAGSKIEANDKDGKTPLVHAVILGNAKCIQQLIRSGANAKVTDNEGLSILHHAVRSPMFVNECFDVIPLLLEAGTSLESRDQNGLTPLTFAAAHGCTQLVEALIESGADVNATDLEDRTVLHHVLDNDLSHSVSVETKRKIIRLLMGSGAERQSTSYRAPTLRLLKTINVFHQKCKDELSLMQTSIANTSTTFYQILVKKEISSYMRNEHIIEGFKKKEYIKLFPIFGEDLEKSFLAIQARRNLMDQASQGLYCILGQNNDLINDKILMHLNDRDLRSLRDMMTTSVPNKKKNLEKVPSINGH</sequence>
<keyword evidence="2" id="KW-1185">Reference proteome</keyword>
<dbReference type="Proteomes" id="UP001239111">
    <property type="component" value="Chromosome 4"/>
</dbReference>
<evidence type="ECO:0000313" key="2">
    <source>
        <dbReference type="Proteomes" id="UP001239111"/>
    </source>
</evidence>
<dbReference type="EMBL" id="CM056744">
    <property type="protein sequence ID" value="KAJ8668006.1"/>
    <property type="molecule type" value="Genomic_DNA"/>
</dbReference>
<protein>
    <submittedName>
        <fullName evidence="1">Uncharacterized protein</fullName>
    </submittedName>
</protein>
<name>A0ACC2NBD4_9HYME</name>
<gene>
    <name evidence="1" type="ORF">QAD02_009669</name>
</gene>
<organism evidence="1 2">
    <name type="scientific">Eretmocerus hayati</name>
    <dbReference type="NCBI Taxonomy" id="131215"/>
    <lineage>
        <taxon>Eukaryota</taxon>
        <taxon>Metazoa</taxon>
        <taxon>Ecdysozoa</taxon>
        <taxon>Arthropoda</taxon>
        <taxon>Hexapoda</taxon>
        <taxon>Insecta</taxon>
        <taxon>Pterygota</taxon>
        <taxon>Neoptera</taxon>
        <taxon>Endopterygota</taxon>
        <taxon>Hymenoptera</taxon>
        <taxon>Apocrita</taxon>
        <taxon>Proctotrupomorpha</taxon>
        <taxon>Chalcidoidea</taxon>
        <taxon>Aphelinidae</taxon>
        <taxon>Aphelininae</taxon>
        <taxon>Eretmocerus</taxon>
    </lineage>
</organism>
<comment type="caution">
    <text evidence="1">The sequence shown here is derived from an EMBL/GenBank/DDBJ whole genome shotgun (WGS) entry which is preliminary data.</text>
</comment>
<accession>A0ACC2NBD4</accession>
<reference evidence="1" key="1">
    <citation type="submission" date="2023-04" db="EMBL/GenBank/DDBJ databases">
        <title>A chromosome-level genome assembly of the parasitoid wasp Eretmocerus hayati.</title>
        <authorList>
            <person name="Zhong Y."/>
            <person name="Liu S."/>
            <person name="Liu Y."/>
        </authorList>
    </citation>
    <scope>NUCLEOTIDE SEQUENCE</scope>
    <source>
        <strain evidence="1">ZJU_SS_LIU_2023</strain>
    </source>
</reference>
<proteinExistence type="predicted"/>
<evidence type="ECO:0000313" key="1">
    <source>
        <dbReference type="EMBL" id="KAJ8668006.1"/>
    </source>
</evidence>